<organism evidence="1 2">
    <name type="scientific">Dreissena polymorpha</name>
    <name type="common">Zebra mussel</name>
    <name type="synonym">Mytilus polymorpha</name>
    <dbReference type="NCBI Taxonomy" id="45954"/>
    <lineage>
        <taxon>Eukaryota</taxon>
        <taxon>Metazoa</taxon>
        <taxon>Spiralia</taxon>
        <taxon>Lophotrochozoa</taxon>
        <taxon>Mollusca</taxon>
        <taxon>Bivalvia</taxon>
        <taxon>Autobranchia</taxon>
        <taxon>Heteroconchia</taxon>
        <taxon>Euheterodonta</taxon>
        <taxon>Imparidentia</taxon>
        <taxon>Neoheterodontei</taxon>
        <taxon>Myida</taxon>
        <taxon>Dreissenoidea</taxon>
        <taxon>Dreissenidae</taxon>
        <taxon>Dreissena</taxon>
    </lineage>
</organism>
<protein>
    <submittedName>
        <fullName evidence="1">Uncharacterized protein</fullName>
    </submittedName>
</protein>
<gene>
    <name evidence="1" type="ORF">DPMN_158028</name>
</gene>
<dbReference type="EMBL" id="JAIWYP010000008">
    <property type="protein sequence ID" value="KAH3780217.1"/>
    <property type="molecule type" value="Genomic_DNA"/>
</dbReference>
<proteinExistence type="predicted"/>
<reference evidence="1" key="2">
    <citation type="submission" date="2020-11" db="EMBL/GenBank/DDBJ databases">
        <authorList>
            <person name="McCartney M.A."/>
            <person name="Auch B."/>
            <person name="Kono T."/>
            <person name="Mallez S."/>
            <person name="Becker A."/>
            <person name="Gohl D.M."/>
            <person name="Silverstein K.A.T."/>
            <person name="Koren S."/>
            <person name="Bechman K.B."/>
            <person name="Herman A."/>
            <person name="Abrahante J.E."/>
            <person name="Garbe J."/>
        </authorList>
    </citation>
    <scope>NUCLEOTIDE SEQUENCE</scope>
    <source>
        <strain evidence="1">Duluth1</strain>
        <tissue evidence="1">Whole animal</tissue>
    </source>
</reference>
<comment type="caution">
    <text evidence="1">The sequence shown here is derived from an EMBL/GenBank/DDBJ whole genome shotgun (WGS) entry which is preliminary data.</text>
</comment>
<keyword evidence="2" id="KW-1185">Reference proteome</keyword>
<sequence>MSASKGRRGVMNMVYTWRPGGHEFDRQCWERSVDLFSKTPSASARPRKRT</sequence>
<reference evidence="1" key="1">
    <citation type="journal article" date="2019" name="bioRxiv">
        <title>The Genome of the Zebra Mussel, Dreissena polymorpha: A Resource for Invasive Species Research.</title>
        <authorList>
            <person name="McCartney M.A."/>
            <person name="Auch B."/>
            <person name="Kono T."/>
            <person name="Mallez S."/>
            <person name="Zhang Y."/>
            <person name="Obille A."/>
            <person name="Becker A."/>
            <person name="Abrahante J.E."/>
            <person name="Garbe J."/>
            <person name="Badalamenti J.P."/>
            <person name="Herman A."/>
            <person name="Mangelson H."/>
            <person name="Liachko I."/>
            <person name="Sullivan S."/>
            <person name="Sone E.D."/>
            <person name="Koren S."/>
            <person name="Silverstein K.A.T."/>
            <person name="Beckman K.B."/>
            <person name="Gohl D.M."/>
        </authorList>
    </citation>
    <scope>NUCLEOTIDE SEQUENCE</scope>
    <source>
        <strain evidence="1">Duluth1</strain>
        <tissue evidence="1">Whole animal</tissue>
    </source>
</reference>
<dbReference type="AlphaFoldDB" id="A0A9D4IPE4"/>
<evidence type="ECO:0000313" key="1">
    <source>
        <dbReference type="EMBL" id="KAH3780217.1"/>
    </source>
</evidence>
<name>A0A9D4IPE4_DREPO</name>
<accession>A0A9D4IPE4</accession>
<evidence type="ECO:0000313" key="2">
    <source>
        <dbReference type="Proteomes" id="UP000828390"/>
    </source>
</evidence>
<dbReference type="Proteomes" id="UP000828390">
    <property type="component" value="Unassembled WGS sequence"/>
</dbReference>